<dbReference type="Proteomes" id="UP001497392">
    <property type="component" value="Unassembled WGS sequence"/>
</dbReference>
<name>A0ABP1FNE1_9CHLO</name>
<comment type="caution">
    <text evidence="1">The sequence shown here is derived from an EMBL/GenBank/DDBJ whole genome shotgun (WGS) entry which is preliminary data.</text>
</comment>
<sequence length="447" mass="49938">MQNGGRHSRSGWTPARTLLAGLAALVLTFFALGALFQGHIAGLEGASLRTPIQLGGPVSGTQQVPDDVASILQPTSTRYKGPLDLDAAVNERVNAINASWMASEDRAWWLEPGYHLSYMEDYPPYPFQRIKRVTGKDTGVMAIIAPFYDLDYYKGEAARAFFWRMKANGHIFVIITSYQEFPGTIVNPFDDRHTTPGDKIIHAAVDGYLHCFRQPDAFLPPGVPRMLLSESDFHDPDRRDGGGSLQPWGLPKEYDIFYSCQGGEWNDFARNWTLAKDSFKRLVTKLGIKVIIMGRDLTKEEDNDLSPLISSGHIVTHGLNTPWKDFLRYIESSRVLFAPNVHDASPRVLAEAMSLDVPILVNKYIVGGWKYVNQDTGAFFDSVDNVVDAYKDILGRQQAGELHPRQWFKANSGKLRSVFKLQAFLELAVGKERLKAAQAVANARVTY</sequence>
<evidence type="ECO:0000313" key="1">
    <source>
        <dbReference type="EMBL" id="CAL5220174.1"/>
    </source>
</evidence>
<accession>A0ABP1FNE1</accession>
<dbReference type="SUPFAM" id="SSF53756">
    <property type="entry name" value="UDP-Glycosyltransferase/glycogen phosphorylase"/>
    <property type="match status" value="1"/>
</dbReference>
<organism evidence="1 2">
    <name type="scientific">Coccomyxa viridis</name>
    <dbReference type="NCBI Taxonomy" id="1274662"/>
    <lineage>
        <taxon>Eukaryota</taxon>
        <taxon>Viridiplantae</taxon>
        <taxon>Chlorophyta</taxon>
        <taxon>core chlorophytes</taxon>
        <taxon>Trebouxiophyceae</taxon>
        <taxon>Trebouxiophyceae incertae sedis</taxon>
        <taxon>Coccomyxaceae</taxon>
        <taxon>Coccomyxa</taxon>
    </lineage>
</organism>
<dbReference type="EMBL" id="CAXHTA020000003">
    <property type="protein sequence ID" value="CAL5220174.1"/>
    <property type="molecule type" value="Genomic_DNA"/>
</dbReference>
<reference evidence="1 2" key="1">
    <citation type="submission" date="2024-06" db="EMBL/GenBank/DDBJ databases">
        <authorList>
            <person name="Kraege A."/>
            <person name="Thomma B."/>
        </authorList>
    </citation>
    <scope>NUCLEOTIDE SEQUENCE [LARGE SCALE GENOMIC DNA]</scope>
</reference>
<keyword evidence="2" id="KW-1185">Reference proteome</keyword>
<protein>
    <submittedName>
        <fullName evidence="1">G2142 protein</fullName>
    </submittedName>
</protein>
<dbReference type="CDD" id="cd01635">
    <property type="entry name" value="Glycosyltransferase_GTB-type"/>
    <property type="match status" value="1"/>
</dbReference>
<proteinExistence type="predicted"/>
<dbReference type="Gene3D" id="3.40.50.2000">
    <property type="entry name" value="Glycogen Phosphorylase B"/>
    <property type="match status" value="1"/>
</dbReference>
<evidence type="ECO:0000313" key="2">
    <source>
        <dbReference type="Proteomes" id="UP001497392"/>
    </source>
</evidence>
<gene>
    <name evidence="1" type="primary">g2142</name>
    <name evidence="1" type="ORF">VP750_LOCUS1833</name>
</gene>